<keyword evidence="2" id="KW-1133">Transmembrane helix</keyword>
<keyword evidence="4" id="KW-1185">Reference proteome</keyword>
<feature type="region of interest" description="Disordered" evidence="1">
    <location>
        <begin position="128"/>
        <end position="147"/>
    </location>
</feature>
<evidence type="ECO:0000256" key="2">
    <source>
        <dbReference type="SAM" id="Phobius"/>
    </source>
</evidence>
<proteinExistence type="predicted"/>
<evidence type="ECO:0000313" key="3">
    <source>
        <dbReference type="EMBL" id="PIC31670.1"/>
    </source>
</evidence>
<name>A0A2G5TWI0_9PELO</name>
<evidence type="ECO:0000313" key="4">
    <source>
        <dbReference type="Proteomes" id="UP000230233"/>
    </source>
</evidence>
<protein>
    <submittedName>
        <fullName evidence="3">Uncharacterized protein</fullName>
    </submittedName>
</protein>
<dbReference type="EMBL" id="PDUG01000004">
    <property type="protein sequence ID" value="PIC31670.1"/>
    <property type="molecule type" value="Genomic_DNA"/>
</dbReference>
<organism evidence="3 4">
    <name type="scientific">Caenorhabditis nigoni</name>
    <dbReference type="NCBI Taxonomy" id="1611254"/>
    <lineage>
        <taxon>Eukaryota</taxon>
        <taxon>Metazoa</taxon>
        <taxon>Ecdysozoa</taxon>
        <taxon>Nematoda</taxon>
        <taxon>Chromadorea</taxon>
        <taxon>Rhabditida</taxon>
        <taxon>Rhabditina</taxon>
        <taxon>Rhabditomorpha</taxon>
        <taxon>Rhabditoidea</taxon>
        <taxon>Rhabditidae</taxon>
        <taxon>Peloderinae</taxon>
        <taxon>Caenorhabditis</taxon>
    </lineage>
</organism>
<feature type="transmembrane region" description="Helical" evidence="2">
    <location>
        <begin position="196"/>
        <end position="214"/>
    </location>
</feature>
<sequence length="231" mass="27459">MDNQKWYISNIFSPPIIMADQLKKMFGKKESEHKTKMMYRGKDEIVTEEQMMNEKAAEDNWTETTILTPTLADGSVPLQVAAEIGAQLAGQDMPARLTESDRKERLEEMCREGHDTKLIQAKRLKLMSDEEEKEEEEKEEKEKEEEEEEVMMSLVMKRRRRITVMMAVKRMRRSMRTTMMVTSMIAQDHRRDTNCIMIFCIHKGFSFFIFFSYFEYRNSREFSNNFSAFFL</sequence>
<dbReference type="AlphaFoldDB" id="A0A2G5TWI0"/>
<reference evidence="4" key="1">
    <citation type="submission" date="2017-10" db="EMBL/GenBank/DDBJ databases">
        <title>Rapid genome shrinkage in a self-fertile nematode reveals novel sperm competition proteins.</title>
        <authorList>
            <person name="Yin D."/>
            <person name="Schwarz E.M."/>
            <person name="Thomas C.G."/>
            <person name="Felde R.L."/>
            <person name="Korf I.F."/>
            <person name="Cutter A.D."/>
            <person name="Schartner C.M."/>
            <person name="Ralston E.J."/>
            <person name="Meyer B.J."/>
            <person name="Haag E.S."/>
        </authorList>
    </citation>
    <scope>NUCLEOTIDE SEQUENCE [LARGE SCALE GENOMIC DNA]</scope>
    <source>
        <strain evidence="4">JU1422</strain>
    </source>
</reference>
<gene>
    <name evidence="3" type="primary">Cnig_chr_IV.g12290</name>
    <name evidence="3" type="ORF">B9Z55_012290</name>
</gene>
<keyword evidence="2" id="KW-0472">Membrane</keyword>
<keyword evidence="2" id="KW-0812">Transmembrane</keyword>
<dbReference type="Proteomes" id="UP000230233">
    <property type="component" value="Chromosome IV"/>
</dbReference>
<accession>A0A2G5TWI0</accession>
<feature type="compositionally biased region" description="Acidic residues" evidence="1">
    <location>
        <begin position="129"/>
        <end position="147"/>
    </location>
</feature>
<evidence type="ECO:0000256" key="1">
    <source>
        <dbReference type="SAM" id="MobiDB-lite"/>
    </source>
</evidence>
<comment type="caution">
    <text evidence="3">The sequence shown here is derived from an EMBL/GenBank/DDBJ whole genome shotgun (WGS) entry which is preliminary data.</text>
</comment>